<evidence type="ECO:0000259" key="8">
    <source>
        <dbReference type="Pfam" id="PF00578"/>
    </source>
</evidence>
<accession>A0A9D2GRR3</accession>
<dbReference type="AlphaFoldDB" id="A0A9D2GRR3"/>
<evidence type="ECO:0000256" key="7">
    <source>
        <dbReference type="ARBA" id="ARBA00042639"/>
    </source>
</evidence>
<dbReference type="GO" id="GO:0034599">
    <property type="term" value="P:cellular response to oxidative stress"/>
    <property type="evidence" value="ECO:0007669"/>
    <property type="project" value="TreeGrafter"/>
</dbReference>
<feature type="domain" description="Alkyl hydroperoxide reductase subunit C/ Thiol specific antioxidant" evidence="8">
    <location>
        <begin position="5"/>
        <end position="49"/>
    </location>
</feature>
<evidence type="ECO:0000256" key="6">
    <source>
        <dbReference type="ARBA" id="ARBA00023284"/>
    </source>
</evidence>
<evidence type="ECO:0000256" key="2">
    <source>
        <dbReference type="ARBA" id="ARBA00022559"/>
    </source>
</evidence>
<dbReference type="Pfam" id="PF00578">
    <property type="entry name" value="AhpC-TSA"/>
    <property type="match status" value="1"/>
</dbReference>
<dbReference type="InterPro" id="IPR036249">
    <property type="entry name" value="Thioredoxin-like_sf"/>
</dbReference>
<dbReference type="EMBL" id="DXAW01000106">
    <property type="protein sequence ID" value="HIZ86054.1"/>
    <property type="molecule type" value="Genomic_DNA"/>
</dbReference>
<keyword evidence="2" id="KW-0575">Peroxidase</keyword>
<name>A0A9D2GRR3_9BACT</name>
<keyword evidence="6" id="KW-0676">Redox-active center</keyword>
<keyword evidence="5" id="KW-1015">Disulfide bond</keyword>
<dbReference type="GO" id="GO:0008379">
    <property type="term" value="F:thioredoxin peroxidase activity"/>
    <property type="evidence" value="ECO:0007669"/>
    <property type="project" value="TreeGrafter"/>
</dbReference>
<sequence length="49" mass="5459">MLQKGDKAPYFEGTDQNGNIIRLSDFAGRRLVLYFYPKDSTPGCTAEAC</sequence>
<dbReference type="SUPFAM" id="SSF52833">
    <property type="entry name" value="Thioredoxin-like"/>
    <property type="match status" value="1"/>
</dbReference>
<protein>
    <recommendedName>
        <fullName evidence="7">Thioredoxin-dependent peroxiredoxin Bcp</fullName>
    </recommendedName>
</protein>
<gene>
    <name evidence="9" type="ORF">IAC04_06150</name>
</gene>
<comment type="caution">
    <text evidence="9">The sequence shown here is derived from an EMBL/GenBank/DDBJ whole genome shotgun (WGS) entry which is preliminary data.</text>
</comment>
<dbReference type="PANTHER" id="PTHR42801">
    <property type="entry name" value="THIOREDOXIN-DEPENDENT PEROXIDE REDUCTASE"/>
    <property type="match status" value="1"/>
</dbReference>
<dbReference type="GO" id="GO:0005737">
    <property type="term" value="C:cytoplasm"/>
    <property type="evidence" value="ECO:0007669"/>
    <property type="project" value="TreeGrafter"/>
</dbReference>
<keyword evidence="3" id="KW-0049">Antioxidant</keyword>
<evidence type="ECO:0000256" key="1">
    <source>
        <dbReference type="ARBA" id="ARBA00003330"/>
    </source>
</evidence>
<dbReference type="InterPro" id="IPR050924">
    <property type="entry name" value="Peroxiredoxin_BCP/PrxQ"/>
</dbReference>
<keyword evidence="4" id="KW-0560">Oxidoreductase</keyword>
<reference evidence="9" key="2">
    <citation type="submission" date="2021-04" db="EMBL/GenBank/DDBJ databases">
        <authorList>
            <person name="Gilroy R."/>
        </authorList>
    </citation>
    <scope>NUCLEOTIDE SEQUENCE</scope>
    <source>
        <strain evidence="9">Gambia16-554</strain>
    </source>
</reference>
<dbReference type="Proteomes" id="UP000824115">
    <property type="component" value="Unassembled WGS sequence"/>
</dbReference>
<dbReference type="GO" id="GO:0045454">
    <property type="term" value="P:cell redox homeostasis"/>
    <property type="evidence" value="ECO:0007669"/>
    <property type="project" value="TreeGrafter"/>
</dbReference>
<evidence type="ECO:0000256" key="5">
    <source>
        <dbReference type="ARBA" id="ARBA00023157"/>
    </source>
</evidence>
<dbReference type="Gene3D" id="3.40.30.10">
    <property type="entry name" value="Glutaredoxin"/>
    <property type="match status" value="1"/>
</dbReference>
<proteinExistence type="predicted"/>
<comment type="function">
    <text evidence="1">Thiol-specific peroxidase that catalyzes the reduction of hydrogen peroxide and organic hydroperoxides to water and alcohols, respectively. Plays a role in cell protection against oxidative stress by detoxifying peroxides and as sensor of hydrogen peroxide-mediated signaling events.</text>
</comment>
<evidence type="ECO:0000256" key="3">
    <source>
        <dbReference type="ARBA" id="ARBA00022862"/>
    </source>
</evidence>
<dbReference type="PANTHER" id="PTHR42801:SF4">
    <property type="entry name" value="AHPC_TSA FAMILY PROTEIN"/>
    <property type="match status" value="1"/>
</dbReference>
<reference evidence="9" key="1">
    <citation type="journal article" date="2021" name="PeerJ">
        <title>Extensive microbial diversity within the chicken gut microbiome revealed by metagenomics and culture.</title>
        <authorList>
            <person name="Gilroy R."/>
            <person name="Ravi A."/>
            <person name="Getino M."/>
            <person name="Pursley I."/>
            <person name="Horton D.L."/>
            <person name="Alikhan N.F."/>
            <person name="Baker D."/>
            <person name="Gharbi K."/>
            <person name="Hall N."/>
            <person name="Watson M."/>
            <person name="Adriaenssens E.M."/>
            <person name="Foster-Nyarko E."/>
            <person name="Jarju S."/>
            <person name="Secka A."/>
            <person name="Antonio M."/>
            <person name="Oren A."/>
            <person name="Chaudhuri R.R."/>
            <person name="La Ragione R."/>
            <person name="Hildebrand F."/>
            <person name="Pallen M.J."/>
        </authorList>
    </citation>
    <scope>NUCLEOTIDE SEQUENCE</scope>
    <source>
        <strain evidence="9">Gambia16-554</strain>
    </source>
</reference>
<feature type="non-terminal residue" evidence="9">
    <location>
        <position position="49"/>
    </location>
</feature>
<evidence type="ECO:0000313" key="10">
    <source>
        <dbReference type="Proteomes" id="UP000824115"/>
    </source>
</evidence>
<dbReference type="InterPro" id="IPR000866">
    <property type="entry name" value="AhpC/TSA"/>
</dbReference>
<evidence type="ECO:0000256" key="4">
    <source>
        <dbReference type="ARBA" id="ARBA00023002"/>
    </source>
</evidence>
<organism evidence="9 10">
    <name type="scientific">Candidatus Coprenecus stercoravium</name>
    <dbReference type="NCBI Taxonomy" id="2840735"/>
    <lineage>
        <taxon>Bacteria</taxon>
        <taxon>Pseudomonadati</taxon>
        <taxon>Bacteroidota</taxon>
        <taxon>Bacteroidia</taxon>
        <taxon>Bacteroidales</taxon>
        <taxon>Rikenellaceae</taxon>
        <taxon>Rikenellaceae incertae sedis</taxon>
        <taxon>Candidatus Coprenecus</taxon>
    </lineage>
</organism>
<evidence type="ECO:0000313" key="9">
    <source>
        <dbReference type="EMBL" id="HIZ86054.1"/>
    </source>
</evidence>